<proteinExistence type="predicted"/>
<dbReference type="RefSeq" id="WP_283714437.1">
    <property type="nucleotide sequence ID" value="NZ_JASJND010000001.1"/>
</dbReference>
<name>A0ABT6ZAG1_9MICO</name>
<feature type="compositionally biased region" description="Basic and acidic residues" evidence="1">
    <location>
        <begin position="244"/>
        <end position="261"/>
    </location>
</feature>
<feature type="compositionally biased region" description="Basic and acidic residues" evidence="1">
    <location>
        <begin position="181"/>
        <end position="190"/>
    </location>
</feature>
<feature type="region of interest" description="Disordered" evidence="1">
    <location>
        <begin position="244"/>
        <end position="277"/>
    </location>
</feature>
<evidence type="ECO:0000313" key="3">
    <source>
        <dbReference type="Proteomes" id="UP001321481"/>
    </source>
</evidence>
<organism evidence="2 3">
    <name type="scientific">Microbacterium dauci</name>
    <dbReference type="NCBI Taxonomy" id="3048008"/>
    <lineage>
        <taxon>Bacteria</taxon>
        <taxon>Bacillati</taxon>
        <taxon>Actinomycetota</taxon>
        <taxon>Actinomycetes</taxon>
        <taxon>Micrococcales</taxon>
        <taxon>Microbacteriaceae</taxon>
        <taxon>Microbacterium</taxon>
    </lineage>
</organism>
<accession>A0ABT6ZAG1</accession>
<gene>
    <name evidence="2" type="ORF">QNI14_01615</name>
</gene>
<evidence type="ECO:0000256" key="1">
    <source>
        <dbReference type="SAM" id="MobiDB-lite"/>
    </source>
</evidence>
<evidence type="ECO:0008006" key="4">
    <source>
        <dbReference type="Google" id="ProtNLM"/>
    </source>
</evidence>
<keyword evidence="3" id="KW-1185">Reference proteome</keyword>
<dbReference type="EMBL" id="JASJND010000001">
    <property type="protein sequence ID" value="MDJ1113144.1"/>
    <property type="molecule type" value="Genomic_DNA"/>
</dbReference>
<evidence type="ECO:0000313" key="2">
    <source>
        <dbReference type="EMBL" id="MDJ1113144.1"/>
    </source>
</evidence>
<protein>
    <recommendedName>
        <fullName evidence="4">Transposase</fullName>
    </recommendedName>
</protein>
<dbReference type="Proteomes" id="UP001321481">
    <property type="component" value="Unassembled WGS sequence"/>
</dbReference>
<feature type="region of interest" description="Disordered" evidence="1">
    <location>
        <begin position="162"/>
        <end position="190"/>
    </location>
</feature>
<reference evidence="2 3" key="1">
    <citation type="submission" date="2023-05" db="EMBL/GenBank/DDBJ databases">
        <title>Microbacterium dauci sp.nov., Isolated from Carrot Rhizosphere Soil.</title>
        <authorList>
            <person name="Xiao Z."/>
            <person name="Zheng J."/>
        </authorList>
    </citation>
    <scope>NUCLEOTIDE SEQUENCE [LARGE SCALE GENOMIC DNA]</scope>
    <source>
        <strain evidence="2 3">LX3-4</strain>
    </source>
</reference>
<comment type="caution">
    <text evidence="2">The sequence shown here is derived from an EMBL/GenBank/DDBJ whole genome shotgun (WGS) entry which is preliminary data.</text>
</comment>
<feature type="compositionally biased region" description="Low complexity" evidence="1">
    <location>
        <begin position="164"/>
        <end position="179"/>
    </location>
</feature>
<sequence>MSDDAELVRIAEQLCAVPPADFTAARTAAASDTSDRGVAAAVAKLRKPVLAAWVVNVLARERGDLLASVLGIAEQLREALEAGDAAELKALTAQRRATLRALVDAAVDVASSHDVAVSAAARGGVERTLDAALRDPDAAAAVSTGRLLRPLEASGMEAPDLTDAVAGPFAPAASAPPSDELAERRAAREAERAAREAARVADAADRDLARAEERRATARAAVARLEERLEDLDAERERIRGAVQDARDAADAADAAHRDARTAAGRARAAAERASLD</sequence>